<dbReference type="AlphaFoldDB" id="A0A1L6RAH3"/>
<reference evidence="1 2" key="1">
    <citation type="submission" date="2016-02" db="EMBL/GenBank/DDBJ databases">
        <title>Complete Genome Sequence of Weissella jogaejeotgali FOL01.</title>
        <authorList>
            <person name="Lee J.-H."/>
            <person name="Ku H.-J."/>
        </authorList>
    </citation>
    <scope>NUCLEOTIDE SEQUENCE [LARGE SCALE GENOMIC DNA]</scope>
    <source>
        <strain evidence="1 2">FOL01</strain>
    </source>
</reference>
<evidence type="ECO:0000313" key="2">
    <source>
        <dbReference type="Proteomes" id="UP000185473"/>
    </source>
</evidence>
<dbReference type="OrthoDB" id="9788465at2"/>
<dbReference type="KEGG" id="wjo:FOL01_0654"/>
<dbReference type="STRING" id="1631871.FOL01_0654"/>
<dbReference type="InterPro" id="IPR009921">
    <property type="entry name" value="YehS-like"/>
</dbReference>
<dbReference type="Pfam" id="PF07308">
    <property type="entry name" value="DUF1456"/>
    <property type="match status" value="2"/>
</dbReference>
<organism evidence="1 2">
    <name type="scientific">Weissella jogaejeotgali</name>
    <dbReference type="NCBI Taxonomy" id="1631871"/>
    <lineage>
        <taxon>Bacteria</taxon>
        <taxon>Bacillati</taxon>
        <taxon>Bacillota</taxon>
        <taxon>Bacilli</taxon>
        <taxon>Lactobacillales</taxon>
        <taxon>Lactobacillaceae</taxon>
        <taxon>Weissella</taxon>
    </lineage>
</organism>
<proteinExistence type="predicted"/>
<gene>
    <name evidence="1" type="ORF">FOL01_0654</name>
</gene>
<evidence type="ECO:0008006" key="3">
    <source>
        <dbReference type="Google" id="ProtNLM"/>
    </source>
</evidence>
<name>A0A1L6RAH3_9LACO</name>
<evidence type="ECO:0000313" key="1">
    <source>
        <dbReference type="EMBL" id="APS41513.1"/>
    </source>
</evidence>
<protein>
    <recommendedName>
        <fullName evidence="3">DUF1456 family protein</fullName>
    </recommendedName>
</protein>
<keyword evidence="2" id="KW-1185">Reference proteome</keyword>
<dbReference type="Proteomes" id="UP000185473">
    <property type="component" value="Chromosome"/>
</dbReference>
<accession>A0A1L6RAH3</accession>
<dbReference type="PANTHER" id="PTHR37805:SF1">
    <property type="entry name" value="CYTOPLASMIC PROTEIN"/>
    <property type="match status" value="1"/>
</dbReference>
<dbReference type="EMBL" id="CP014332">
    <property type="protein sequence ID" value="APS41513.1"/>
    <property type="molecule type" value="Genomic_DNA"/>
</dbReference>
<dbReference type="PANTHER" id="PTHR37805">
    <property type="entry name" value="CYTOPLASMIC PROTEIN-RELATED"/>
    <property type="match status" value="1"/>
</dbReference>
<sequence>MHNNDIIRRLQYIFNINSKNMMTIFELGGLTLDKSTYLAIMAKPTQDSARDAQLSRHDLEKFLNGLIISQRGHKKNPDGSIAAPDYSMQRDNDINNVVIKKVKIAMAYTTEDLLDFWQAADFKVTKGEVGAMLRRKSHPKYLIAGDQFMRKLLIGMANTLRG</sequence>
<dbReference type="RefSeq" id="WP_075269362.1">
    <property type="nucleotide sequence ID" value="NZ_CP014332.1"/>
</dbReference>